<dbReference type="GO" id="GO:0042796">
    <property type="term" value="P:snRNA transcription by RNA polymerase III"/>
    <property type="evidence" value="ECO:0007669"/>
    <property type="project" value="TreeGrafter"/>
</dbReference>
<dbReference type="EMBL" id="ML179150">
    <property type="protein sequence ID" value="THU97689.1"/>
    <property type="molecule type" value="Genomic_DNA"/>
</dbReference>
<accession>A0A4S8M606</accession>
<feature type="domain" description="HTH myb-type" evidence="8">
    <location>
        <begin position="15"/>
        <end position="64"/>
    </location>
</feature>
<feature type="domain" description="Myb-like" evidence="6">
    <location>
        <begin position="120"/>
        <end position="170"/>
    </location>
</feature>
<dbReference type="PROSITE" id="PS50090">
    <property type="entry name" value="MYB_LIKE"/>
    <property type="match status" value="3"/>
</dbReference>
<dbReference type="Proteomes" id="UP000297245">
    <property type="component" value="Unassembled WGS sequence"/>
</dbReference>
<dbReference type="SUPFAM" id="SSF46689">
    <property type="entry name" value="Homeodomain-like"/>
    <property type="match status" value="2"/>
</dbReference>
<keyword evidence="3" id="KW-0804">Transcription</keyword>
<feature type="domain" description="Myb-like" evidence="6">
    <location>
        <begin position="69"/>
        <end position="119"/>
    </location>
</feature>
<keyword evidence="4" id="KW-0539">Nucleus</keyword>
<dbReference type="Pfam" id="PF00249">
    <property type="entry name" value="Myb_DNA-binding"/>
    <property type="match status" value="1"/>
</dbReference>
<keyword evidence="10" id="KW-1185">Reference proteome</keyword>
<evidence type="ECO:0008006" key="11">
    <source>
        <dbReference type="Google" id="ProtNLM"/>
    </source>
</evidence>
<dbReference type="InterPro" id="IPR009057">
    <property type="entry name" value="Homeodomain-like_sf"/>
</dbReference>
<evidence type="ECO:0000313" key="10">
    <source>
        <dbReference type="Proteomes" id="UP000297245"/>
    </source>
</evidence>
<organism evidence="9 10">
    <name type="scientific">Dendrothele bispora (strain CBS 962.96)</name>
    <dbReference type="NCBI Taxonomy" id="1314807"/>
    <lineage>
        <taxon>Eukaryota</taxon>
        <taxon>Fungi</taxon>
        <taxon>Dikarya</taxon>
        <taxon>Basidiomycota</taxon>
        <taxon>Agaricomycotina</taxon>
        <taxon>Agaricomycetes</taxon>
        <taxon>Agaricomycetidae</taxon>
        <taxon>Agaricales</taxon>
        <taxon>Agaricales incertae sedis</taxon>
        <taxon>Dendrothele</taxon>
    </lineage>
</organism>
<evidence type="ECO:0000256" key="5">
    <source>
        <dbReference type="SAM" id="MobiDB-lite"/>
    </source>
</evidence>
<dbReference type="InterPro" id="IPR017884">
    <property type="entry name" value="SANT_dom"/>
</dbReference>
<evidence type="ECO:0000256" key="3">
    <source>
        <dbReference type="ARBA" id="ARBA00023163"/>
    </source>
</evidence>
<dbReference type="InterPro" id="IPR001005">
    <property type="entry name" value="SANT/Myb"/>
</dbReference>
<dbReference type="InterPro" id="IPR017930">
    <property type="entry name" value="Myb_dom"/>
</dbReference>
<feature type="domain" description="HTH myb-type" evidence="8">
    <location>
        <begin position="124"/>
        <end position="174"/>
    </location>
</feature>
<dbReference type="GO" id="GO:0000978">
    <property type="term" value="F:RNA polymerase II cis-regulatory region sequence-specific DNA binding"/>
    <property type="evidence" value="ECO:0007669"/>
    <property type="project" value="TreeGrafter"/>
</dbReference>
<evidence type="ECO:0000256" key="2">
    <source>
        <dbReference type="ARBA" id="ARBA00023125"/>
    </source>
</evidence>
<evidence type="ECO:0000259" key="6">
    <source>
        <dbReference type="PROSITE" id="PS50090"/>
    </source>
</evidence>
<dbReference type="GO" id="GO:0019185">
    <property type="term" value="C:snRNA-activating protein complex"/>
    <property type="evidence" value="ECO:0007669"/>
    <property type="project" value="TreeGrafter"/>
</dbReference>
<dbReference type="PROSITE" id="PS51293">
    <property type="entry name" value="SANT"/>
    <property type="match status" value="1"/>
</dbReference>
<dbReference type="Pfam" id="PF13921">
    <property type="entry name" value="Myb_DNA-bind_6"/>
    <property type="match status" value="1"/>
</dbReference>
<dbReference type="Gene3D" id="1.10.10.60">
    <property type="entry name" value="Homeodomain-like"/>
    <property type="match status" value="3"/>
</dbReference>
<evidence type="ECO:0000256" key="4">
    <source>
        <dbReference type="ARBA" id="ARBA00023242"/>
    </source>
</evidence>
<dbReference type="CDD" id="cd00167">
    <property type="entry name" value="SANT"/>
    <property type="match status" value="3"/>
</dbReference>
<evidence type="ECO:0000313" key="9">
    <source>
        <dbReference type="EMBL" id="THU97689.1"/>
    </source>
</evidence>
<evidence type="ECO:0000259" key="7">
    <source>
        <dbReference type="PROSITE" id="PS51293"/>
    </source>
</evidence>
<dbReference type="GO" id="GO:0042795">
    <property type="term" value="P:snRNA transcription by RNA polymerase II"/>
    <property type="evidence" value="ECO:0007669"/>
    <property type="project" value="TreeGrafter"/>
</dbReference>
<dbReference type="GO" id="GO:0001006">
    <property type="term" value="F:RNA polymerase III type 3 promoter sequence-specific DNA binding"/>
    <property type="evidence" value="ECO:0007669"/>
    <property type="project" value="TreeGrafter"/>
</dbReference>
<reference evidence="9 10" key="1">
    <citation type="journal article" date="2019" name="Nat. Ecol. Evol.">
        <title>Megaphylogeny resolves global patterns of mushroom evolution.</title>
        <authorList>
            <person name="Varga T."/>
            <person name="Krizsan K."/>
            <person name="Foldi C."/>
            <person name="Dima B."/>
            <person name="Sanchez-Garcia M."/>
            <person name="Sanchez-Ramirez S."/>
            <person name="Szollosi G.J."/>
            <person name="Szarkandi J.G."/>
            <person name="Papp V."/>
            <person name="Albert L."/>
            <person name="Andreopoulos W."/>
            <person name="Angelini C."/>
            <person name="Antonin V."/>
            <person name="Barry K.W."/>
            <person name="Bougher N.L."/>
            <person name="Buchanan P."/>
            <person name="Buyck B."/>
            <person name="Bense V."/>
            <person name="Catcheside P."/>
            <person name="Chovatia M."/>
            <person name="Cooper J."/>
            <person name="Damon W."/>
            <person name="Desjardin D."/>
            <person name="Finy P."/>
            <person name="Geml J."/>
            <person name="Haridas S."/>
            <person name="Hughes K."/>
            <person name="Justo A."/>
            <person name="Karasinski D."/>
            <person name="Kautmanova I."/>
            <person name="Kiss B."/>
            <person name="Kocsube S."/>
            <person name="Kotiranta H."/>
            <person name="LaButti K.M."/>
            <person name="Lechner B.E."/>
            <person name="Liimatainen K."/>
            <person name="Lipzen A."/>
            <person name="Lukacs Z."/>
            <person name="Mihaltcheva S."/>
            <person name="Morgado L.N."/>
            <person name="Niskanen T."/>
            <person name="Noordeloos M.E."/>
            <person name="Ohm R.A."/>
            <person name="Ortiz-Santana B."/>
            <person name="Ovrebo C."/>
            <person name="Racz N."/>
            <person name="Riley R."/>
            <person name="Savchenko A."/>
            <person name="Shiryaev A."/>
            <person name="Soop K."/>
            <person name="Spirin V."/>
            <person name="Szebenyi C."/>
            <person name="Tomsovsky M."/>
            <person name="Tulloss R.E."/>
            <person name="Uehling J."/>
            <person name="Grigoriev I.V."/>
            <person name="Vagvolgyi C."/>
            <person name="Papp T."/>
            <person name="Martin F.M."/>
            <person name="Miettinen O."/>
            <person name="Hibbett D.S."/>
            <person name="Nagy L.G."/>
        </authorList>
    </citation>
    <scope>NUCLEOTIDE SEQUENCE [LARGE SCALE GENOMIC DNA]</scope>
    <source>
        <strain evidence="9 10">CBS 962.96</strain>
    </source>
</reference>
<dbReference type="InterPro" id="IPR051575">
    <property type="entry name" value="Myb-like_DNA-bd"/>
</dbReference>
<name>A0A4S8M606_DENBC</name>
<evidence type="ECO:0000256" key="1">
    <source>
        <dbReference type="ARBA" id="ARBA00023015"/>
    </source>
</evidence>
<feature type="region of interest" description="Disordered" evidence="5">
    <location>
        <begin position="173"/>
        <end position="239"/>
    </location>
</feature>
<keyword evidence="1" id="KW-0805">Transcription regulation</keyword>
<dbReference type="PANTHER" id="PTHR46621:SF1">
    <property type="entry name" value="SNRNA-ACTIVATING PROTEIN COMPLEX SUBUNIT 4"/>
    <property type="match status" value="1"/>
</dbReference>
<dbReference type="AlphaFoldDB" id="A0A4S8M606"/>
<feature type="domain" description="SANT" evidence="7">
    <location>
        <begin position="72"/>
        <end position="111"/>
    </location>
</feature>
<dbReference type="SMART" id="SM00717">
    <property type="entry name" value="SANT"/>
    <property type="match status" value="3"/>
</dbReference>
<evidence type="ECO:0000259" key="8">
    <source>
        <dbReference type="PROSITE" id="PS51294"/>
    </source>
</evidence>
<dbReference type="OrthoDB" id="2143914at2759"/>
<feature type="domain" description="Myb-like" evidence="6">
    <location>
        <begin position="15"/>
        <end position="68"/>
    </location>
</feature>
<protein>
    <recommendedName>
        <fullName evidence="11">Homeodomain-like protein</fullName>
    </recommendedName>
</protein>
<dbReference type="PROSITE" id="PS51294">
    <property type="entry name" value="HTH_MYB"/>
    <property type="match status" value="3"/>
</dbReference>
<dbReference type="PANTHER" id="PTHR46621">
    <property type="entry name" value="SNRNA-ACTIVATING PROTEIN COMPLEX SUBUNIT 4"/>
    <property type="match status" value="1"/>
</dbReference>
<feature type="compositionally biased region" description="Low complexity" evidence="5">
    <location>
        <begin position="230"/>
        <end position="239"/>
    </location>
</feature>
<keyword evidence="2" id="KW-0238">DNA-binding</keyword>
<feature type="compositionally biased region" description="Low complexity" evidence="5">
    <location>
        <begin position="205"/>
        <end position="222"/>
    </location>
</feature>
<proteinExistence type="predicted"/>
<feature type="region of interest" description="Disordered" evidence="5">
    <location>
        <begin position="415"/>
        <end position="438"/>
    </location>
</feature>
<gene>
    <name evidence="9" type="ORF">K435DRAFT_857365</name>
</gene>
<sequence length="460" mass="50915">MSPESTRPTFEATPRPRRTRTYWTKDEDRILISAVETFSGSPSQWSEVAKRLCGRSPKDCRKRWANGLNTSLKKGPWTADEDTKLRRAVLIHKYDWASISKLVGHRSGDQCSKRWREVVDPSINKQPWTPEEDDLLLRLYNKHGSAWQEIKEHFSNRRGLQCRNRCCHLLGTRSKKKRTMRASESPDDEPSRPSLTTQNLQECFPLPSNYVPSPPSSQSSSSPVPPTPSPLLVDLPSPSLGPSHMRASFPVDGFSVADNIGKMIEPTPVLSSSPCSIYTHSPTEWYHSPKQEFSNSTLLKPQSPRTRLSGSFGDMDGAFDTMPSSWLTNPAANSLKPTHAELPMFADKFHTAIIGSGAYDLPVTDTASFGIQTPPPPHDLLSLSTSGPSSMVNENSSEALLYPLLRQTMPGGDLPFLSSSSHCPPDLGPPGFPHPRRLGDPHVFQTVYGDSSLSPSLYLA</sequence>
<feature type="domain" description="HTH myb-type" evidence="8">
    <location>
        <begin position="69"/>
        <end position="123"/>
    </location>
</feature>